<evidence type="ECO:0000313" key="1">
    <source>
        <dbReference type="EMBL" id="KKL59361.1"/>
    </source>
</evidence>
<proteinExistence type="predicted"/>
<dbReference type="EMBL" id="LAZR01029511">
    <property type="protein sequence ID" value="KKL59361.1"/>
    <property type="molecule type" value="Genomic_DNA"/>
</dbReference>
<protein>
    <submittedName>
        <fullName evidence="1">Uncharacterized protein</fullName>
    </submittedName>
</protein>
<sequence length="74" mass="9072">MNEEIYLAILEDRHIDDTVRAFRKPFHALKQITEWQHSYGDRYEWEEQEIEGWEYYCTAGDDCPNMRIERITLC</sequence>
<accession>A0A0F9DZT8</accession>
<gene>
    <name evidence="1" type="ORF">LCGC14_2216140</name>
</gene>
<name>A0A0F9DZT8_9ZZZZ</name>
<organism evidence="1">
    <name type="scientific">marine sediment metagenome</name>
    <dbReference type="NCBI Taxonomy" id="412755"/>
    <lineage>
        <taxon>unclassified sequences</taxon>
        <taxon>metagenomes</taxon>
        <taxon>ecological metagenomes</taxon>
    </lineage>
</organism>
<reference evidence="1" key="1">
    <citation type="journal article" date="2015" name="Nature">
        <title>Complex archaea that bridge the gap between prokaryotes and eukaryotes.</title>
        <authorList>
            <person name="Spang A."/>
            <person name="Saw J.H."/>
            <person name="Jorgensen S.L."/>
            <person name="Zaremba-Niedzwiedzka K."/>
            <person name="Martijn J."/>
            <person name="Lind A.E."/>
            <person name="van Eijk R."/>
            <person name="Schleper C."/>
            <person name="Guy L."/>
            <person name="Ettema T.J."/>
        </authorList>
    </citation>
    <scope>NUCLEOTIDE SEQUENCE</scope>
</reference>
<comment type="caution">
    <text evidence="1">The sequence shown here is derived from an EMBL/GenBank/DDBJ whole genome shotgun (WGS) entry which is preliminary data.</text>
</comment>
<dbReference type="AlphaFoldDB" id="A0A0F9DZT8"/>